<evidence type="ECO:0000256" key="2">
    <source>
        <dbReference type="ARBA" id="ARBA00004799"/>
    </source>
</evidence>
<evidence type="ECO:0000256" key="18">
    <source>
        <dbReference type="ARBA" id="ARBA00047808"/>
    </source>
</evidence>
<dbReference type="Proteomes" id="UP000196573">
    <property type="component" value="Unassembled WGS sequence"/>
</dbReference>
<evidence type="ECO:0000259" key="22">
    <source>
        <dbReference type="Pfam" id="PF02875"/>
    </source>
</evidence>
<dbReference type="GO" id="GO:0046654">
    <property type="term" value="P:tetrahydrofolate biosynthetic process"/>
    <property type="evidence" value="ECO:0007669"/>
    <property type="project" value="UniProtKB-UniPathway"/>
</dbReference>
<evidence type="ECO:0000256" key="9">
    <source>
        <dbReference type="ARBA" id="ARBA00022723"/>
    </source>
</evidence>
<dbReference type="GO" id="GO:0005737">
    <property type="term" value="C:cytoplasm"/>
    <property type="evidence" value="ECO:0007669"/>
    <property type="project" value="TreeGrafter"/>
</dbReference>
<comment type="similarity">
    <text evidence="4 21">Belongs to the folylpolyglutamate synthase family.</text>
</comment>
<evidence type="ECO:0000256" key="4">
    <source>
        <dbReference type="ARBA" id="ARBA00008276"/>
    </source>
</evidence>
<dbReference type="PANTHER" id="PTHR11136">
    <property type="entry name" value="FOLYLPOLYGLUTAMATE SYNTHASE-RELATED"/>
    <property type="match status" value="1"/>
</dbReference>
<dbReference type="GO" id="GO:0004326">
    <property type="term" value="F:tetrahydrofolylpolyglutamate synthase activity"/>
    <property type="evidence" value="ECO:0007669"/>
    <property type="project" value="UniProtKB-EC"/>
</dbReference>
<evidence type="ECO:0000256" key="19">
    <source>
        <dbReference type="ARBA" id="ARBA00049035"/>
    </source>
</evidence>
<evidence type="ECO:0000256" key="20">
    <source>
        <dbReference type="ARBA" id="ARBA00049161"/>
    </source>
</evidence>
<comment type="pathway">
    <text evidence="2">Cofactor biosynthesis; tetrahydrofolate biosynthesis; 7,8-dihydrofolate from 2-amino-4-hydroxy-6-hydroxymethyl-7,8-dihydropteridine diphosphate and 4-aminobenzoate: step 2/2.</text>
</comment>
<evidence type="ECO:0000313" key="25">
    <source>
        <dbReference type="Proteomes" id="UP000196573"/>
    </source>
</evidence>
<reference evidence="24 25" key="1">
    <citation type="submission" date="2017-03" db="EMBL/GenBank/DDBJ databases">
        <authorList>
            <person name="Afonso C.L."/>
            <person name="Miller P.J."/>
            <person name="Scott M.A."/>
            <person name="Spackman E."/>
            <person name="Goraichik I."/>
            <person name="Dimitrov K.M."/>
            <person name="Suarez D.L."/>
            <person name="Swayne D.E."/>
        </authorList>
    </citation>
    <scope>NUCLEOTIDE SEQUENCE [LARGE SCALE GENOMIC DNA]</scope>
    <source>
        <strain evidence="24">SB41UT1</strain>
    </source>
</reference>
<proteinExistence type="inferred from homology"/>
<keyword evidence="11 21" id="KW-0067">ATP-binding</keyword>
<evidence type="ECO:0000256" key="13">
    <source>
        <dbReference type="ARBA" id="ARBA00022909"/>
    </source>
</evidence>
<comment type="catalytic activity">
    <reaction evidence="17">
        <text>(6S)-5,6,7,8-tetrahydrofolyl-(gamma-L-Glu)(n) + L-glutamate + ATP = (6S)-5,6,7,8-tetrahydrofolyl-(gamma-L-Glu)(n+1) + ADP + phosphate + H(+)</text>
        <dbReference type="Rhea" id="RHEA:10580"/>
        <dbReference type="Rhea" id="RHEA-COMP:14738"/>
        <dbReference type="Rhea" id="RHEA-COMP:14740"/>
        <dbReference type="ChEBI" id="CHEBI:15378"/>
        <dbReference type="ChEBI" id="CHEBI:29985"/>
        <dbReference type="ChEBI" id="CHEBI:30616"/>
        <dbReference type="ChEBI" id="CHEBI:43474"/>
        <dbReference type="ChEBI" id="CHEBI:141005"/>
        <dbReference type="ChEBI" id="CHEBI:456216"/>
        <dbReference type="EC" id="6.3.2.17"/>
    </reaction>
</comment>
<feature type="domain" description="Mur ligase C-terminal" evidence="22">
    <location>
        <begin position="301"/>
        <end position="425"/>
    </location>
</feature>
<accession>A0A1X7AK50</accession>
<keyword evidence="13" id="KW-0289">Folate biosynthesis</keyword>
<evidence type="ECO:0000256" key="14">
    <source>
        <dbReference type="ARBA" id="ARBA00030048"/>
    </source>
</evidence>
<evidence type="ECO:0000313" key="24">
    <source>
        <dbReference type="EMBL" id="SMA47491.1"/>
    </source>
</evidence>
<feature type="domain" description="Mur ligase central" evidence="23">
    <location>
        <begin position="59"/>
        <end position="199"/>
    </location>
</feature>
<dbReference type="SUPFAM" id="SSF53623">
    <property type="entry name" value="MurD-like peptide ligases, catalytic domain"/>
    <property type="match status" value="1"/>
</dbReference>
<comment type="function">
    <text evidence="1">Functions in two distinct reactions of the de novo folate biosynthetic pathway. Catalyzes the addition of a glutamate residue to dihydropteroate (7,8-dihydropteroate or H2Pte) to form dihydrofolate (7,8-dihydrofolate monoglutamate or H2Pte-Glu). Also catalyzes successive additions of L-glutamate to tetrahydrofolate or 10-formyltetrahydrofolate or 5,10-methylenetetrahydrofolate, leading to folylpolyglutamate derivatives.</text>
</comment>
<dbReference type="UniPathway" id="UPA00077">
    <property type="reaction ID" value="UER00157"/>
</dbReference>
<keyword evidence="8 21" id="KW-0436">Ligase</keyword>
<keyword evidence="12" id="KW-0460">Magnesium</keyword>
<evidence type="ECO:0000256" key="10">
    <source>
        <dbReference type="ARBA" id="ARBA00022741"/>
    </source>
</evidence>
<comment type="catalytic activity">
    <reaction evidence="20">
        <text>7,8-dihydropteroate + L-glutamate + ATP = 7,8-dihydrofolate + ADP + phosphate + H(+)</text>
        <dbReference type="Rhea" id="RHEA:23584"/>
        <dbReference type="ChEBI" id="CHEBI:15378"/>
        <dbReference type="ChEBI" id="CHEBI:17839"/>
        <dbReference type="ChEBI" id="CHEBI:29985"/>
        <dbReference type="ChEBI" id="CHEBI:30616"/>
        <dbReference type="ChEBI" id="CHEBI:43474"/>
        <dbReference type="ChEBI" id="CHEBI:57451"/>
        <dbReference type="ChEBI" id="CHEBI:456216"/>
        <dbReference type="EC" id="6.3.2.12"/>
    </reaction>
</comment>
<dbReference type="InterPro" id="IPR001645">
    <property type="entry name" value="Folylpolyglutamate_synth"/>
</dbReference>
<dbReference type="EC" id="6.3.2.17" evidence="6"/>
<organism evidence="24 25">
    <name type="scientific">Parendozoicomonas haliclonae</name>
    <dbReference type="NCBI Taxonomy" id="1960125"/>
    <lineage>
        <taxon>Bacteria</taxon>
        <taxon>Pseudomonadati</taxon>
        <taxon>Pseudomonadota</taxon>
        <taxon>Gammaproteobacteria</taxon>
        <taxon>Oceanospirillales</taxon>
        <taxon>Endozoicomonadaceae</taxon>
        <taxon>Parendozoicomonas</taxon>
    </lineage>
</organism>
<dbReference type="AlphaFoldDB" id="A0A1X7AK50"/>
<dbReference type="Gene3D" id="3.40.1190.10">
    <property type="entry name" value="Mur-like, catalytic domain"/>
    <property type="match status" value="1"/>
</dbReference>
<evidence type="ECO:0000256" key="11">
    <source>
        <dbReference type="ARBA" id="ARBA00022840"/>
    </source>
</evidence>
<keyword evidence="10 21" id="KW-0547">Nucleotide-binding</keyword>
<protein>
    <recommendedName>
        <fullName evidence="7">Dihydrofolate synthase/folylpolyglutamate synthase</fullName>
        <ecNumber evidence="5">6.3.2.12</ecNumber>
        <ecNumber evidence="6">6.3.2.17</ecNumber>
    </recommendedName>
    <alternativeName>
        <fullName evidence="16">Folylpoly-gamma-glutamate synthetase-dihydrofolate synthetase</fullName>
    </alternativeName>
    <alternativeName>
        <fullName evidence="14">Folylpolyglutamate synthetase</fullName>
    </alternativeName>
    <alternativeName>
        <fullName evidence="15">Tetrahydrofolylpolyglutamate synthase</fullName>
    </alternativeName>
</protein>
<evidence type="ECO:0000256" key="3">
    <source>
        <dbReference type="ARBA" id="ARBA00005150"/>
    </source>
</evidence>
<dbReference type="NCBIfam" id="TIGR01499">
    <property type="entry name" value="folC"/>
    <property type="match status" value="1"/>
</dbReference>
<evidence type="ECO:0000256" key="8">
    <source>
        <dbReference type="ARBA" id="ARBA00022598"/>
    </source>
</evidence>
<dbReference type="EMBL" id="FWPT01000005">
    <property type="protein sequence ID" value="SMA47491.1"/>
    <property type="molecule type" value="Genomic_DNA"/>
</dbReference>
<dbReference type="InterPro" id="IPR004101">
    <property type="entry name" value="Mur_ligase_C"/>
</dbReference>
<keyword evidence="25" id="KW-1185">Reference proteome</keyword>
<dbReference type="Pfam" id="PF02875">
    <property type="entry name" value="Mur_ligase_C"/>
    <property type="match status" value="1"/>
</dbReference>
<dbReference type="PANTHER" id="PTHR11136:SF0">
    <property type="entry name" value="DIHYDROFOLATE SYNTHETASE-RELATED"/>
    <property type="match status" value="1"/>
</dbReference>
<dbReference type="SUPFAM" id="SSF53244">
    <property type="entry name" value="MurD-like peptide ligases, peptide-binding domain"/>
    <property type="match status" value="1"/>
</dbReference>
<comment type="pathway">
    <text evidence="3">Cofactor biosynthesis; tetrahydrofolylpolyglutamate biosynthesis.</text>
</comment>
<evidence type="ECO:0000256" key="12">
    <source>
        <dbReference type="ARBA" id="ARBA00022842"/>
    </source>
</evidence>
<dbReference type="Gene3D" id="3.90.190.20">
    <property type="entry name" value="Mur ligase, C-terminal domain"/>
    <property type="match status" value="1"/>
</dbReference>
<dbReference type="RefSeq" id="WP_133060493.1">
    <property type="nucleotide sequence ID" value="NZ_CBCSCN010000003.1"/>
</dbReference>
<dbReference type="OrthoDB" id="9809356at2"/>
<gene>
    <name evidence="24" type="primary">folC</name>
    <name evidence="24" type="ORF">EHSB41UT_02434</name>
</gene>
<evidence type="ECO:0000256" key="5">
    <source>
        <dbReference type="ARBA" id="ARBA00013023"/>
    </source>
</evidence>
<comment type="catalytic activity">
    <reaction evidence="19">
        <text>(6R)-5,10-methylenetetrahydrofolyl-(gamma-L-Glu)(n) + L-glutamate + ATP = (6R)-5,10-methylenetetrahydrofolyl-(gamma-L-Glu)(n+1) + ADP + phosphate + H(+)</text>
        <dbReference type="Rhea" id="RHEA:51912"/>
        <dbReference type="Rhea" id="RHEA-COMP:13257"/>
        <dbReference type="Rhea" id="RHEA-COMP:13258"/>
        <dbReference type="ChEBI" id="CHEBI:15378"/>
        <dbReference type="ChEBI" id="CHEBI:29985"/>
        <dbReference type="ChEBI" id="CHEBI:30616"/>
        <dbReference type="ChEBI" id="CHEBI:43474"/>
        <dbReference type="ChEBI" id="CHEBI:136572"/>
        <dbReference type="ChEBI" id="CHEBI:456216"/>
        <dbReference type="EC" id="6.3.2.17"/>
    </reaction>
</comment>
<evidence type="ECO:0000256" key="6">
    <source>
        <dbReference type="ARBA" id="ARBA00013025"/>
    </source>
</evidence>
<sequence>MNANETSYPESLSAWLAFLEARRPEHQMALGLERADRVACKLLPASFFNEQREIQVITVGGTNGKGSTVATLSALLKAAGIRFGAWTSPHIQLFNERIRIDGEMVADELISDSFARIEQQRGDDYLSYFEFGALAALDIFVREAVEVIVLEVGLGGRLDAVNIVDADVSIVTTVDLDHQAWLGDTIEKIAYEKAGIFRSGRPAICGEYQPASSLTGYIAEIGALELRRGQAFELDESHLAENVMAFHCDQANGDKRTISNLPVPNLPLTSVACALEAFLWLYPETADSVIHTGMENSRLEGRCQTVTARNAAGEEVTVLLDVAHNPQAARYLADKLQSLSEPVAVLGMLNDKDLEGVLQPLAGLFKHWHVATVDFPARARDGVELQQALSDMGEQVAGYGSVAEALHSAVDQASAGQTVVVFGSFHTVGEALAALS</sequence>
<dbReference type="GO" id="GO:0046872">
    <property type="term" value="F:metal ion binding"/>
    <property type="evidence" value="ECO:0007669"/>
    <property type="project" value="UniProtKB-KW"/>
</dbReference>
<evidence type="ECO:0000256" key="1">
    <source>
        <dbReference type="ARBA" id="ARBA00002714"/>
    </source>
</evidence>
<dbReference type="EC" id="6.3.2.12" evidence="5"/>
<dbReference type="GO" id="GO:0005524">
    <property type="term" value="F:ATP binding"/>
    <property type="evidence" value="ECO:0007669"/>
    <property type="project" value="UniProtKB-KW"/>
</dbReference>
<evidence type="ECO:0000259" key="23">
    <source>
        <dbReference type="Pfam" id="PF08245"/>
    </source>
</evidence>
<dbReference type="InterPro" id="IPR036615">
    <property type="entry name" value="Mur_ligase_C_dom_sf"/>
</dbReference>
<evidence type="ECO:0000256" key="21">
    <source>
        <dbReference type="PIRNR" id="PIRNR001563"/>
    </source>
</evidence>
<dbReference type="Pfam" id="PF08245">
    <property type="entry name" value="Mur_ligase_M"/>
    <property type="match status" value="1"/>
</dbReference>
<dbReference type="PIRSF" id="PIRSF001563">
    <property type="entry name" value="Folylpolyglu_synth"/>
    <property type="match status" value="1"/>
</dbReference>
<comment type="catalytic activity">
    <reaction evidence="18">
        <text>10-formyltetrahydrofolyl-(gamma-L-Glu)(n) + L-glutamate + ATP = 10-formyltetrahydrofolyl-(gamma-L-Glu)(n+1) + ADP + phosphate + H(+)</text>
        <dbReference type="Rhea" id="RHEA:51904"/>
        <dbReference type="Rhea" id="RHEA-COMP:13088"/>
        <dbReference type="Rhea" id="RHEA-COMP:14300"/>
        <dbReference type="ChEBI" id="CHEBI:15378"/>
        <dbReference type="ChEBI" id="CHEBI:29985"/>
        <dbReference type="ChEBI" id="CHEBI:30616"/>
        <dbReference type="ChEBI" id="CHEBI:43474"/>
        <dbReference type="ChEBI" id="CHEBI:134413"/>
        <dbReference type="ChEBI" id="CHEBI:456216"/>
        <dbReference type="EC" id="6.3.2.17"/>
    </reaction>
</comment>
<name>A0A1X7AK50_9GAMM</name>
<evidence type="ECO:0000256" key="7">
    <source>
        <dbReference type="ARBA" id="ARBA00019357"/>
    </source>
</evidence>
<dbReference type="InterPro" id="IPR013221">
    <property type="entry name" value="Mur_ligase_cen"/>
</dbReference>
<evidence type="ECO:0000256" key="17">
    <source>
        <dbReference type="ARBA" id="ARBA00047493"/>
    </source>
</evidence>
<evidence type="ECO:0000256" key="15">
    <source>
        <dbReference type="ARBA" id="ARBA00030592"/>
    </source>
</evidence>
<evidence type="ECO:0000256" key="16">
    <source>
        <dbReference type="ARBA" id="ARBA00032510"/>
    </source>
</evidence>
<dbReference type="InterPro" id="IPR036565">
    <property type="entry name" value="Mur-like_cat_sf"/>
</dbReference>
<keyword evidence="9" id="KW-0479">Metal-binding</keyword>
<dbReference type="GO" id="GO:0008841">
    <property type="term" value="F:dihydrofolate synthase activity"/>
    <property type="evidence" value="ECO:0007669"/>
    <property type="project" value="UniProtKB-EC"/>
</dbReference>
<dbReference type="GO" id="GO:0046656">
    <property type="term" value="P:folic acid biosynthetic process"/>
    <property type="evidence" value="ECO:0007669"/>
    <property type="project" value="UniProtKB-KW"/>
</dbReference>